<comment type="caution">
    <text evidence="17">The sequence shown here is derived from an EMBL/GenBank/DDBJ whole genome shotgun (WGS) entry which is preliminary data.</text>
</comment>
<evidence type="ECO:0000256" key="13">
    <source>
        <dbReference type="ARBA" id="ARBA00023288"/>
    </source>
</evidence>
<dbReference type="Proteomes" id="UP000736335">
    <property type="component" value="Unassembled WGS sequence"/>
</dbReference>
<dbReference type="Pfam" id="PF05730">
    <property type="entry name" value="CFEM"/>
    <property type="match status" value="1"/>
</dbReference>
<keyword evidence="4" id="KW-1003">Cell membrane</keyword>
<dbReference type="PANTHER" id="PTHR37928">
    <property type="entry name" value="CFEM DOMAIN PROTEIN (AFU_ORTHOLOGUE AFUA_6G14090)"/>
    <property type="match status" value="1"/>
</dbReference>
<evidence type="ECO:0000256" key="14">
    <source>
        <dbReference type="SAM" id="MobiDB-lite"/>
    </source>
</evidence>
<protein>
    <recommendedName>
        <fullName evidence="16">CFEM domain-containing protein</fullName>
    </recommendedName>
</protein>
<accession>A0A9P6H8T8</accession>
<feature type="domain" description="CFEM" evidence="16">
    <location>
        <begin position="1"/>
        <end position="112"/>
    </location>
</feature>
<dbReference type="InterPro" id="IPR008427">
    <property type="entry name" value="Extracellular_membr_CFEM_dom"/>
</dbReference>
<keyword evidence="6" id="KW-0349">Heme</keyword>
<evidence type="ECO:0000313" key="17">
    <source>
        <dbReference type="EMBL" id="KAF9781566.1"/>
    </source>
</evidence>
<keyword evidence="10" id="KW-0472">Membrane</keyword>
<dbReference type="PANTHER" id="PTHR37928:SF2">
    <property type="entry name" value="GPI ANCHORED CFEM DOMAIN PROTEIN (AFU_ORTHOLOGUE AFUA_6G10580)"/>
    <property type="match status" value="1"/>
</dbReference>
<evidence type="ECO:0000313" key="18">
    <source>
        <dbReference type="Proteomes" id="UP000736335"/>
    </source>
</evidence>
<evidence type="ECO:0000256" key="7">
    <source>
        <dbReference type="ARBA" id="ARBA00022723"/>
    </source>
</evidence>
<dbReference type="GO" id="GO:0005886">
    <property type="term" value="C:plasma membrane"/>
    <property type="evidence" value="ECO:0007669"/>
    <property type="project" value="UniProtKB-SubCell"/>
</dbReference>
<dbReference type="GO" id="GO:0046872">
    <property type="term" value="F:metal ion binding"/>
    <property type="evidence" value="ECO:0007669"/>
    <property type="project" value="UniProtKB-KW"/>
</dbReference>
<feature type="region of interest" description="Disordered" evidence="14">
    <location>
        <begin position="95"/>
        <end position="114"/>
    </location>
</feature>
<keyword evidence="8 15" id="KW-0732">Signal</keyword>
<organism evidence="17 18">
    <name type="scientific">Thelephora terrestris</name>
    <dbReference type="NCBI Taxonomy" id="56493"/>
    <lineage>
        <taxon>Eukaryota</taxon>
        <taxon>Fungi</taxon>
        <taxon>Dikarya</taxon>
        <taxon>Basidiomycota</taxon>
        <taxon>Agaricomycotina</taxon>
        <taxon>Agaricomycetes</taxon>
        <taxon>Thelephorales</taxon>
        <taxon>Thelephoraceae</taxon>
        <taxon>Thelephora</taxon>
    </lineage>
</organism>
<reference evidence="17" key="2">
    <citation type="submission" date="2020-11" db="EMBL/GenBank/DDBJ databases">
        <authorList>
            <consortium name="DOE Joint Genome Institute"/>
            <person name="Kuo A."/>
            <person name="Miyauchi S."/>
            <person name="Kiss E."/>
            <person name="Drula E."/>
            <person name="Kohler A."/>
            <person name="Sanchez-Garcia M."/>
            <person name="Andreopoulos B."/>
            <person name="Barry K.W."/>
            <person name="Bonito G."/>
            <person name="Buee M."/>
            <person name="Carver A."/>
            <person name="Chen C."/>
            <person name="Cichocki N."/>
            <person name="Clum A."/>
            <person name="Culley D."/>
            <person name="Crous P.W."/>
            <person name="Fauchery L."/>
            <person name="Girlanda M."/>
            <person name="Hayes R."/>
            <person name="Keri Z."/>
            <person name="Labutti K."/>
            <person name="Lipzen A."/>
            <person name="Lombard V."/>
            <person name="Magnuson J."/>
            <person name="Maillard F."/>
            <person name="Morin E."/>
            <person name="Murat C."/>
            <person name="Nolan M."/>
            <person name="Ohm R."/>
            <person name="Pangilinan J."/>
            <person name="Pereira M."/>
            <person name="Perotto S."/>
            <person name="Peter M."/>
            <person name="Riley R."/>
            <person name="Sitrit Y."/>
            <person name="Stielow B."/>
            <person name="Szollosi G."/>
            <person name="Zifcakova L."/>
            <person name="Stursova M."/>
            <person name="Spatafora J.W."/>
            <person name="Tedersoo L."/>
            <person name="Vaario L.-M."/>
            <person name="Yamada A."/>
            <person name="Yan M."/>
            <person name="Wang P."/>
            <person name="Xu J."/>
            <person name="Bruns T."/>
            <person name="Baldrian P."/>
            <person name="Vilgalys R."/>
            <person name="Henrissat B."/>
            <person name="Grigoriev I.V."/>
            <person name="Hibbett D."/>
            <person name="Nagy L.G."/>
            <person name="Martin F.M."/>
        </authorList>
    </citation>
    <scope>NUCLEOTIDE SEQUENCE</scope>
    <source>
        <strain evidence="17">UH-Tt-Lm1</strain>
    </source>
</reference>
<evidence type="ECO:0000256" key="6">
    <source>
        <dbReference type="ARBA" id="ARBA00022617"/>
    </source>
</evidence>
<evidence type="ECO:0000256" key="10">
    <source>
        <dbReference type="ARBA" id="ARBA00023136"/>
    </source>
</evidence>
<evidence type="ECO:0000256" key="4">
    <source>
        <dbReference type="ARBA" id="ARBA00022475"/>
    </source>
</evidence>
<gene>
    <name evidence="17" type="ORF">BJ322DRAFT_231443</name>
</gene>
<keyword evidence="7" id="KW-0479">Metal-binding</keyword>
<dbReference type="EMBL" id="WIUZ02000013">
    <property type="protein sequence ID" value="KAF9781566.1"/>
    <property type="molecule type" value="Genomic_DNA"/>
</dbReference>
<dbReference type="GO" id="GO:0005576">
    <property type="term" value="C:extracellular region"/>
    <property type="evidence" value="ECO:0007669"/>
    <property type="project" value="UniProtKB-SubCell"/>
</dbReference>
<proteinExistence type="inferred from homology"/>
<keyword evidence="9" id="KW-0408">Iron</keyword>
<evidence type="ECO:0000256" key="1">
    <source>
        <dbReference type="ARBA" id="ARBA00004609"/>
    </source>
</evidence>
<comment type="subcellular location">
    <subcellularLocation>
        <location evidence="1">Cell membrane</location>
        <topology evidence="1">Lipid-anchor</topology>
        <topology evidence="1">GPI-anchor</topology>
    </subcellularLocation>
    <subcellularLocation>
        <location evidence="2">Secreted</location>
    </subcellularLocation>
</comment>
<evidence type="ECO:0000256" key="11">
    <source>
        <dbReference type="ARBA" id="ARBA00023157"/>
    </source>
</evidence>
<evidence type="ECO:0000256" key="2">
    <source>
        <dbReference type="ARBA" id="ARBA00004613"/>
    </source>
</evidence>
<dbReference type="OrthoDB" id="3065412at2759"/>
<keyword evidence="11" id="KW-1015">Disulfide bond</keyword>
<sequence>MRFSAVLVVLSASFATTSAAFLETRQSDYPDCAVRCLISANAGECGHYDTACLCKSEQFLSQINGCFDKSCSASDLAQSVEAAVAMCRAAGVTLGVSPTSTSSSTPSSTSSSSD</sequence>
<evidence type="ECO:0000256" key="12">
    <source>
        <dbReference type="ARBA" id="ARBA00023180"/>
    </source>
</evidence>
<evidence type="ECO:0000256" key="9">
    <source>
        <dbReference type="ARBA" id="ARBA00023004"/>
    </source>
</evidence>
<dbReference type="AlphaFoldDB" id="A0A9P6H8T8"/>
<feature type="compositionally biased region" description="Low complexity" evidence="14">
    <location>
        <begin position="97"/>
        <end position="114"/>
    </location>
</feature>
<dbReference type="SMART" id="SM00747">
    <property type="entry name" value="CFEM"/>
    <property type="match status" value="1"/>
</dbReference>
<keyword evidence="12" id="KW-0325">Glycoprotein</keyword>
<feature type="signal peptide" evidence="15">
    <location>
        <begin position="1"/>
        <end position="19"/>
    </location>
</feature>
<name>A0A9P6H8T8_9AGAM</name>
<dbReference type="InterPro" id="IPR051735">
    <property type="entry name" value="CFEM_domain"/>
</dbReference>
<keyword evidence="5" id="KW-0964">Secreted</keyword>
<evidence type="ECO:0000256" key="5">
    <source>
        <dbReference type="ARBA" id="ARBA00022525"/>
    </source>
</evidence>
<comment type="similarity">
    <text evidence="3">Belongs to the RBT5 family.</text>
</comment>
<evidence type="ECO:0000259" key="16">
    <source>
        <dbReference type="PROSITE" id="PS52012"/>
    </source>
</evidence>
<feature type="chain" id="PRO_5040400596" description="CFEM domain-containing protein" evidence="15">
    <location>
        <begin position="20"/>
        <end position="114"/>
    </location>
</feature>
<keyword evidence="13" id="KW-0449">Lipoprotein</keyword>
<reference evidence="17" key="1">
    <citation type="journal article" date="2020" name="Nat. Commun.">
        <title>Large-scale genome sequencing of mycorrhizal fungi provides insights into the early evolution of symbiotic traits.</title>
        <authorList>
            <person name="Miyauchi S."/>
            <person name="Kiss E."/>
            <person name="Kuo A."/>
            <person name="Drula E."/>
            <person name="Kohler A."/>
            <person name="Sanchez-Garcia M."/>
            <person name="Morin E."/>
            <person name="Andreopoulos B."/>
            <person name="Barry K.W."/>
            <person name="Bonito G."/>
            <person name="Buee M."/>
            <person name="Carver A."/>
            <person name="Chen C."/>
            <person name="Cichocki N."/>
            <person name="Clum A."/>
            <person name="Culley D."/>
            <person name="Crous P.W."/>
            <person name="Fauchery L."/>
            <person name="Girlanda M."/>
            <person name="Hayes R.D."/>
            <person name="Keri Z."/>
            <person name="LaButti K."/>
            <person name="Lipzen A."/>
            <person name="Lombard V."/>
            <person name="Magnuson J."/>
            <person name="Maillard F."/>
            <person name="Murat C."/>
            <person name="Nolan M."/>
            <person name="Ohm R.A."/>
            <person name="Pangilinan J."/>
            <person name="Pereira M.F."/>
            <person name="Perotto S."/>
            <person name="Peter M."/>
            <person name="Pfister S."/>
            <person name="Riley R."/>
            <person name="Sitrit Y."/>
            <person name="Stielow J.B."/>
            <person name="Szollosi G."/>
            <person name="Zifcakova L."/>
            <person name="Stursova M."/>
            <person name="Spatafora J.W."/>
            <person name="Tedersoo L."/>
            <person name="Vaario L.M."/>
            <person name="Yamada A."/>
            <person name="Yan M."/>
            <person name="Wang P."/>
            <person name="Xu J."/>
            <person name="Bruns T."/>
            <person name="Baldrian P."/>
            <person name="Vilgalys R."/>
            <person name="Dunand C."/>
            <person name="Henrissat B."/>
            <person name="Grigoriev I.V."/>
            <person name="Hibbett D."/>
            <person name="Nagy L.G."/>
            <person name="Martin F.M."/>
        </authorList>
    </citation>
    <scope>NUCLEOTIDE SEQUENCE</scope>
    <source>
        <strain evidence="17">UH-Tt-Lm1</strain>
    </source>
</reference>
<dbReference type="PROSITE" id="PS52012">
    <property type="entry name" value="CFEM"/>
    <property type="match status" value="1"/>
</dbReference>
<keyword evidence="18" id="KW-1185">Reference proteome</keyword>
<evidence type="ECO:0000256" key="8">
    <source>
        <dbReference type="ARBA" id="ARBA00022729"/>
    </source>
</evidence>
<evidence type="ECO:0000256" key="15">
    <source>
        <dbReference type="SAM" id="SignalP"/>
    </source>
</evidence>
<evidence type="ECO:0000256" key="3">
    <source>
        <dbReference type="ARBA" id="ARBA00010031"/>
    </source>
</evidence>